<comment type="caution">
    <text evidence="1">The sequence shown here is derived from an EMBL/GenBank/DDBJ whole genome shotgun (WGS) entry which is preliminary data.</text>
</comment>
<proteinExistence type="predicted"/>
<protein>
    <submittedName>
        <fullName evidence="1">Uncharacterized protein</fullName>
    </submittedName>
</protein>
<keyword evidence="2" id="KW-1185">Reference proteome</keyword>
<sequence>MPTLLPSAIITLMRWLRFGLLSLLLIPPSTSLGPAHTGQHQLACFGHIQGINAGICIFTWLLPHATSCGTPKKLSAWLRQLLPGIRIDNSFTLEIQAQGQDLNPDHEFLQTAGPGDQGAACPHFPGVKPLQAEANNHGPNDESSQNKGTIAPNEGVIKAPNGGNKITAISFMSLKSKLVSNQEPSLEEGTGLWPGPMTTTLEQDNQVANLRSLTNERTPSLGAILPPWNPSTQIPGPNFPNALINPHGKY</sequence>
<organism evidence="1 2">
    <name type="scientific">Entomophthora muscae</name>
    <dbReference type="NCBI Taxonomy" id="34485"/>
    <lineage>
        <taxon>Eukaryota</taxon>
        <taxon>Fungi</taxon>
        <taxon>Fungi incertae sedis</taxon>
        <taxon>Zoopagomycota</taxon>
        <taxon>Entomophthoromycotina</taxon>
        <taxon>Entomophthoromycetes</taxon>
        <taxon>Entomophthorales</taxon>
        <taxon>Entomophthoraceae</taxon>
        <taxon>Entomophthora</taxon>
    </lineage>
</organism>
<evidence type="ECO:0000313" key="1">
    <source>
        <dbReference type="EMBL" id="KAJ9061584.1"/>
    </source>
</evidence>
<name>A0ACC2SGV4_9FUNG</name>
<accession>A0ACC2SGV4</accession>
<gene>
    <name evidence="1" type="ORF">DSO57_1019035</name>
</gene>
<reference evidence="1" key="1">
    <citation type="submission" date="2022-04" db="EMBL/GenBank/DDBJ databases">
        <title>Genome of the entomopathogenic fungus Entomophthora muscae.</title>
        <authorList>
            <person name="Elya C."/>
            <person name="Lovett B.R."/>
            <person name="Lee E."/>
            <person name="Macias A.M."/>
            <person name="Hajek A.E."/>
            <person name="De Bivort B.L."/>
            <person name="Kasson M.T."/>
            <person name="De Fine Licht H.H."/>
            <person name="Stajich J.E."/>
        </authorList>
    </citation>
    <scope>NUCLEOTIDE SEQUENCE</scope>
    <source>
        <strain evidence="1">Berkeley</strain>
    </source>
</reference>
<dbReference type="Proteomes" id="UP001165960">
    <property type="component" value="Unassembled WGS sequence"/>
</dbReference>
<dbReference type="EMBL" id="QTSX02005055">
    <property type="protein sequence ID" value="KAJ9061584.1"/>
    <property type="molecule type" value="Genomic_DNA"/>
</dbReference>
<evidence type="ECO:0000313" key="2">
    <source>
        <dbReference type="Proteomes" id="UP001165960"/>
    </source>
</evidence>